<dbReference type="OrthoDB" id="10605287at2759"/>
<name>A0A196SEY6_BLAHN</name>
<evidence type="ECO:0000313" key="1">
    <source>
        <dbReference type="EMBL" id="OAO14544.1"/>
    </source>
</evidence>
<proteinExistence type="predicted"/>
<reference evidence="1 2" key="1">
    <citation type="submission" date="2016-05" db="EMBL/GenBank/DDBJ databases">
        <title>Nuclear genome of Blastocystis sp. subtype 1 NandII.</title>
        <authorList>
            <person name="Gentekaki E."/>
            <person name="Curtis B."/>
            <person name="Stairs C."/>
            <person name="Eme L."/>
            <person name="Herman E."/>
            <person name="Klimes V."/>
            <person name="Arias M.C."/>
            <person name="Elias M."/>
            <person name="Hilliou F."/>
            <person name="Klute M."/>
            <person name="Malik S.-B."/>
            <person name="Pightling A."/>
            <person name="Rachubinski R."/>
            <person name="Salas D."/>
            <person name="Schlacht A."/>
            <person name="Suga H."/>
            <person name="Archibald J."/>
            <person name="Ball S.G."/>
            <person name="Clark G."/>
            <person name="Dacks J."/>
            <person name="Van Der Giezen M."/>
            <person name="Tsaousis A."/>
            <person name="Roger A."/>
        </authorList>
    </citation>
    <scope>NUCLEOTIDE SEQUENCE [LARGE SCALE GENOMIC DNA]</scope>
    <source>
        <strain evidence="2">ATCC 50177 / NandII</strain>
    </source>
</reference>
<organism evidence="1 2">
    <name type="scientific">Blastocystis sp. subtype 1 (strain ATCC 50177 / NandII)</name>
    <dbReference type="NCBI Taxonomy" id="478820"/>
    <lineage>
        <taxon>Eukaryota</taxon>
        <taxon>Sar</taxon>
        <taxon>Stramenopiles</taxon>
        <taxon>Bigyra</taxon>
        <taxon>Opalozoa</taxon>
        <taxon>Opalinata</taxon>
        <taxon>Blastocystidae</taxon>
        <taxon>Blastocystis</taxon>
    </lineage>
</organism>
<dbReference type="EMBL" id="LXWW01000238">
    <property type="protein sequence ID" value="OAO14544.1"/>
    <property type="molecule type" value="Genomic_DNA"/>
</dbReference>
<comment type="caution">
    <text evidence="1">The sequence shown here is derived from an EMBL/GenBank/DDBJ whole genome shotgun (WGS) entry which is preliminary data.</text>
</comment>
<sequence>MQSNIITDDDLRRLYEAVKTKDISKLTPKQRLIYSFYLRSNAVSFTSKQIASKEEKAVNDMMQAHASMKCTLSEPKDCLIHRTSVFFCLSSHTINKIDPLLCPICSSFFTPEALKQQQRELIKSTELILHHFKECQGCWKCCRNSLHRMSPISPSVLLTPPMPRPDLRDDLKMDSVDDCIPLPRGIFYTDEGRAESTHHGYLRIIPLSFENEVAECSDYQDLVKQLHETPSYMEQHVFECRQIEEGERRLRHVVEKEDVTRLLDRGVGVSDAVVETLSLALKEYLSNVVAACKKEHELRYGEEGTIDVADVEQAQKESPYL</sequence>
<protein>
    <submittedName>
        <fullName evidence="1">Uncharacterized protein</fullName>
    </submittedName>
</protein>
<evidence type="ECO:0000313" key="2">
    <source>
        <dbReference type="Proteomes" id="UP000078348"/>
    </source>
</evidence>
<keyword evidence="2" id="KW-1185">Reference proteome</keyword>
<dbReference type="AlphaFoldDB" id="A0A196SEY6"/>
<accession>A0A196SEY6</accession>
<gene>
    <name evidence="1" type="ORF">AV274_3847</name>
</gene>
<dbReference type="Proteomes" id="UP000078348">
    <property type="component" value="Unassembled WGS sequence"/>
</dbReference>